<protein>
    <submittedName>
        <fullName evidence="4">Si:dkey-202g17.3</fullName>
    </submittedName>
</protein>
<feature type="domain" description="Solute carrier family 3 member 2 N-terminal" evidence="3">
    <location>
        <begin position="61"/>
        <end position="120"/>
    </location>
</feature>
<dbReference type="Pfam" id="PF16028">
    <property type="entry name" value="SLC3A2_N"/>
    <property type="match status" value="1"/>
</dbReference>
<dbReference type="GO" id="GO:1904273">
    <property type="term" value="P:L-alanine import across plasma membrane"/>
    <property type="evidence" value="ECO:0007669"/>
    <property type="project" value="TreeGrafter"/>
</dbReference>
<sequence length="509" mass="55247">MDEPRRESLEDSASRRMRLNAGEPAAYGSIVAAADPESPPRGDVEAAPLLSPAPRAVLRPLSKEELEEAAGGPRWTRIRSRLVLLFWLTWLAMLGTAIFIVVKSPRPVAPPLRWWQKSLFYRLQPALFMDSQPGSLRGIEAVCAQLAYIRSLGVGAVVLEGLFLTGASPDGPVLNDSLVTGPQVDHLLKESSKAGLRVVLDLCELNFTASTEVSEVNDTSVSLERLSTVQHALKSWLEKGVAGFAICDTDPAYSERTLTEWRRVIRELNETCADRIVLVRQTGEELNSTRSFNGSLVEVVMRSILPPTHHILSAQEVAESMEACLREGAGAVWPSWTMGGRTSSEFQKLLLVLMMTLPGSPALQPGDELSSTRNVTLPEDQDVPSSNTDRERRLALALYTSLSLSKAREEALVSGSFTMLSFNSSSSTLAPPILGFLRSWGCVQILVVLNVGPDPQSLDPHWAGGLPSAGVFMVGTGLDRMGSVALSALSLRPQEAVVIKLIEARSFSK</sequence>
<reference evidence="4" key="1">
    <citation type="submission" date="2025-08" db="UniProtKB">
        <authorList>
            <consortium name="Ensembl"/>
        </authorList>
    </citation>
    <scope>IDENTIFICATION</scope>
</reference>
<evidence type="ECO:0000313" key="4">
    <source>
        <dbReference type="Ensembl" id="ENSGMOP00000038526.1"/>
    </source>
</evidence>
<evidence type="ECO:0000313" key="5">
    <source>
        <dbReference type="Proteomes" id="UP000694546"/>
    </source>
</evidence>
<dbReference type="RefSeq" id="XP_030237105.1">
    <property type="nucleotide sequence ID" value="XM_030381245.1"/>
</dbReference>
<dbReference type="InterPro" id="IPR017853">
    <property type="entry name" value="GH"/>
</dbReference>
<dbReference type="Ensembl" id="ENSGMOT00000057665.1">
    <property type="protein sequence ID" value="ENSGMOP00000038526.1"/>
    <property type="gene ID" value="ENSGMOG00000019139.2"/>
</dbReference>
<feature type="transmembrane region" description="Helical" evidence="2">
    <location>
        <begin position="82"/>
        <end position="102"/>
    </location>
</feature>
<dbReference type="GO" id="GO:1903801">
    <property type="term" value="P:L-leucine import across plasma membrane"/>
    <property type="evidence" value="ECO:0007669"/>
    <property type="project" value="TreeGrafter"/>
</dbReference>
<dbReference type="GO" id="GO:0015173">
    <property type="term" value="F:aromatic amino acid transmembrane transporter activity"/>
    <property type="evidence" value="ECO:0007669"/>
    <property type="project" value="TreeGrafter"/>
</dbReference>
<reference evidence="4" key="2">
    <citation type="submission" date="2025-09" db="UniProtKB">
        <authorList>
            <consortium name="Ensembl"/>
        </authorList>
    </citation>
    <scope>IDENTIFICATION</scope>
</reference>
<dbReference type="KEGG" id="gmh:115561298"/>
<feature type="region of interest" description="Disordered" evidence="1">
    <location>
        <begin position="362"/>
        <end position="388"/>
    </location>
</feature>
<gene>
    <name evidence="4" type="primary">LOC115561298</name>
</gene>
<dbReference type="GO" id="GO:0015190">
    <property type="term" value="F:L-leucine transmembrane transporter activity"/>
    <property type="evidence" value="ECO:0007669"/>
    <property type="project" value="TreeGrafter"/>
</dbReference>
<proteinExistence type="predicted"/>
<dbReference type="GeneTree" id="ENSGT00940000167255"/>
<dbReference type="OMA" id="QINATMV"/>
<dbReference type="PANTHER" id="PTHR46673">
    <property type="entry name" value="4F2 CELL-SURFACE ANTIGEN HEAVY CHAIN"/>
    <property type="match status" value="1"/>
</dbReference>
<dbReference type="InterPro" id="IPR031984">
    <property type="entry name" value="SLC3A2_N"/>
</dbReference>
<dbReference type="GO" id="GO:0016324">
    <property type="term" value="C:apical plasma membrane"/>
    <property type="evidence" value="ECO:0007669"/>
    <property type="project" value="TreeGrafter"/>
</dbReference>
<feature type="compositionally biased region" description="Basic and acidic residues" evidence="1">
    <location>
        <begin position="1"/>
        <end position="14"/>
    </location>
</feature>
<dbReference type="Gene3D" id="3.20.20.80">
    <property type="entry name" value="Glycosidases"/>
    <property type="match status" value="1"/>
</dbReference>
<keyword evidence="2" id="KW-1133">Transmembrane helix</keyword>
<dbReference type="OrthoDB" id="204980at2759"/>
<dbReference type="SUPFAM" id="SSF51445">
    <property type="entry name" value="(Trans)glycosidases"/>
    <property type="match status" value="1"/>
</dbReference>
<dbReference type="GO" id="GO:0015823">
    <property type="term" value="P:phenylalanine transport"/>
    <property type="evidence" value="ECO:0007669"/>
    <property type="project" value="TreeGrafter"/>
</dbReference>
<organism evidence="4 5">
    <name type="scientific">Gadus morhua</name>
    <name type="common">Atlantic cod</name>
    <dbReference type="NCBI Taxonomy" id="8049"/>
    <lineage>
        <taxon>Eukaryota</taxon>
        <taxon>Metazoa</taxon>
        <taxon>Chordata</taxon>
        <taxon>Craniata</taxon>
        <taxon>Vertebrata</taxon>
        <taxon>Euteleostomi</taxon>
        <taxon>Actinopterygii</taxon>
        <taxon>Neopterygii</taxon>
        <taxon>Teleostei</taxon>
        <taxon>Neoteleostei</taxon>
        <taxon>Acanthomorphata</taxon>
        <taxon>Zeiogadaria</taxon>
        <taxon>Gadariae</taxon>
        <taxon>Gadiformes</taxon>
        <taxon>Gadoidei</taxon>
        <taxon>Gadidae</taxon>
        <taxon>Gadus</taxon>
    </lineage>
</organism>
<name>A0A8C5AX14_GADMO</name>
<evidence type="ECO:0000259" key="3">
    <source>
        <dbReference type="Pfam" id="PF16028"/>
    </source>
</evidence>
<dbReference type="PANTHER" id="PTHR46673:SF2">
    <property type="entry name" value="4F2 CELL-SURFACE ANTIGEN HEAVY CHAIN-LIKE"/>
    <property type="match status" value="1"/>
</dbReference>
<keyword evidence="5" id="KW-1185">Reference proteome</keyword>
<feature type="region of interest" description="Disordered" evidence="1">
    <location>
        <begin position="1"/>
        <end position="21"/>
    </location>
</feature>
<dbReference type="GO" id="GO:0016323">
    <property type="term" value="C:basolateral plasma membrane"/>
    <property type="evidence" value="ECO:0007669"/>
    <property type="project" value="TreeGrafter"/>
</dbReference>
<dbReference type="GO" id="GO:0015180">
    <property type="term" value="F:L-alanine transmembrane transporter activity"/>
    <property type="evidence" value="ECO:0007669"/>
    <property type="project" value="TreeGrafter"/>
</dbReference>
<dbReference type="GeneID" id="115561298"/>
<evidence type="ECO:0000256" key="1">
    <source>
        <dbReference type="SAM" id="MobiDB-lite"/>
    </source>
</evidence>
<accession>A0A8C5AX14</accession>
<keyword evidence="2" id="KW-0472">Membrane</keyword>
<dbReference type="AlphaFoldDB" id="A0A8C5AX14"/>
<keyword evidence="2" id="KW-0812">Transmembrane</keyword>
<dbReference type="Proteomes" id="UP000694546">
    <property type="component" value="Chromosome 16"/>
</dbReference>
<evidence type="ECO:0000256" key="2">
    <source>
        <dbReference type="SAM" id="Phobius"/>
    </source>
</evidence>
<dbReference type="InterPro" id="IPR042280">
    <property type="entry name" value="SLC3A2"/>
</dbReference>